<evidence type="ECO:0000256" key="1">
    <source>
        <dbReference type="ARBA" id="ARBA00023125"/>
    </source>
</evidence>
<dbReference type="GO" id="GO:0003677">
    <property type="term" value="F:DNA binding"/>
    <property type="evidence" value="ECO:0007669"/>
    <property type="project" value="UniProtKB-KW"/>
</dbReference>
<accession>A0A2I1TVI9</accession>
<dbReference type="SUPFAM" id="SSF47413">
    <property type="entry name" value="lambda repressor-like DNA-binding domains"/>
    <property type="match status" value="1"/>
</dbReference>
<organism evidence="2 3">
    <name type="scientific">Streptococcus parasanguinis</name>
    <dbReference type="NCBI Taxonomy" id="1318"/>
    <lineage>
        <taxon>Bacteria</taxon>
        <taxon>Bacillati</taxon>
        <taxon>Bacillota</taxon>
        <taxon>Bacilli</taxon>
        <taxon>Lactobacillales</taxon>
        <taxon>Streptococcaceae</taxon>
        <taxon>Streptococcus</taxon>
    </lineage>
</organism>
<dbReference type="Pfam" id="PF01381">
    <property type="entry name" value="HTH_3"/>
    <property type="match status" value="1"/>
</dbReference>
<comment type="caution">
    <text evidence="2">The sequence shown here is derived from an EMBL/GenBank/DDBJ whole genome shotgun (WGS) entry which is preliminary data.</text>
</comment>
<keyword evidence="1" id="KW-0238">DNA-binding</keyword>
<dbReference type="CDD" id="cd00093">
    <property type="entry name" value="HTH_XRE"/>
    <property type="match status" value="1"/>
</dbReference>
<dbReference type="InterPro" id="IPR001387">
    <property type="entry name" value="Cro/C1-type_HTH"/>
</dbReference>
<dbReference type="InterPro" id="IPR010982">
    <property type="entry name" value="Lambda_DNA-bd_dom_sf"/>
</dbReference>
<dbReference type="Proteomes" id="UP000430295">
    <property type="component" value="Unassembled WGS sequence"/>
</dbReference>
<dbReference type="RefSeq" id="WP_049497562.1">
    <property type="nucleotide sequence ID" value="NZ_JASHEC010000003.1"/>
</dbReference>
<protein>
    <submittedName>
        <fullName evidence="2">Helix-turn-helix domain-containing protein</fullName>
    </submittedName>
</protein>
<reference evidence="2 3" key="1">
    <citation type="journal article" date="2019" name="Nat. Med.">
        <title>A library of human gut bacterial isolates paired with longitudinal multiomics data enables mechanistic microbiome research.</title>
        <authorList>
            <person name="Poyet M."/>
            <person name="Groussin M."/>
            <person name="Gibbons S.M."/>
            <person name="Avila-Pacheco J."/>
            <person name="Jiang X."/>
            <person name="Kearney S.M."/>
            <person name="Perrotta A.R."/>
            <person name="Berdy B."/>
            <person name="Zhao S."/>
            <person name="Lieberman T.D."/>
            <person name="Swanson P.K."/>
            <person name="Smith M."/>
            <person name="Roesemann S."/>
            <person name="Alexander J.E."/>
            <person name="Rich S.A."/>
            <person name="Livny J."/>
            <person name="Vlamakis H."/>
            <person name="Clish C."/>
            <person name="Bullock K."/>
            <person name="Deik A."/>
            <person name="Scott J."/>
            <person name="Pierce K.A."/>
            <person name="Xavier R.J."/>
            <person name="Alm E.J."/>
        </authorList>
    </citation>
    <scope>NUCLEOTIDE SEQUENCE [LARGE SCALE GENOMIC DNA]</scope>
    <source>
        <strain evidence="2 3">BIOML-A18</strain>
    </source>
</reference>
<gene>
    <name evidence="2" type="ORF">GMC75_05265</name>
</gene>
<dbReference type="PANTHER" id="PTHR46558:SF13">
    <property type="entry name" value="HTH-TYPE TRANSCRIPTIONAL REGULATOR IMMR"/>
    <property type="match status" value="1"/>
</dbReference>
<proteinExistence type="predicted"/>
<dbReference type="SMART" id="SM00530">
    <property type="entry name" value="HTH_XRE"/>
    <property type="match status" value="1"/>
</dbReference>
<sequence length="295" mass="33238">MTFAEKLKSIRKQVGMSQELLAEKIGVSRQAVTKWETGAGIPDIENMISISNLFNISIDELICNERTSLKTSEYLFESITEYDIDKIKSYDMKFGGAEKFVLSGYKGEKIRVRLVSNLLSTLQNDFKVKIDDSRKRIDLDVKRYNGVTEATAKETVSIFVQIPTRYISHIECAVRAESVEIHSLECDNIELDLKTSRITLEDISGKVKINCNLDMEVLCHSLNGEVDINQISATSRIRIPENSLFTAVTKGIGTNIYYEKNGQKTEPFDSPDADNIIELNGIKSELVIYTAEERG</sequence>
<evidence type="ECO:0000313" key="3">
    <source>
        <dbReference type="Proteomes" id="UP000430295"/>
    </source>
</evidence>
<dbReference type="Gene3D" id="1.10.260.40">
    <property type="entry name" value="lambda repressor-like DNA-binding domains"/>
    <property type="match status" value="1"/>
</dbReference>
<dbReference type="PANTHER" id="PTHR46558">
    <property type="entry name" value="TRACRIPTIONAL REGULATORY PROTEIN-RELATED-RELATED"/>
    <property type="match status" value="1"/>
</dbReference>
<evidence type="ECO:0000313" key="2">
    <source>
        <dbReference type="EMBL" id="MTR41096.1"/>
    </source>
</evidence>
<dbReference type="EMBL" id="WMYS01000002">
    <property type="protein sequence ID" value="MTR41096.1"/>
    <property type="molecule type" value="Genomic_DNA"/>
</dbReference>
<dbReference type="AlphaFoldDB" id="A0A2I1TVI9"/>
<dbReference type="PROSITE" id="PS50943">
    <property type="entry name" value="HTH_CROC1"/>
    <property type="match status" value="1"/>
</dbReference>
<name>A0A2I1TVI9_STRPA</name>